<reference evidence="1" key="1">
    <citation type="submission" date="2017-05" db="EMBL/GenBank/DDBJ databases">
        <title>The Genome Sequence of Enterococcus sp. 9D6_DIV0238.</title>
        <authorList>
            <consortium name="The Broad Institute Genomics Platform"/>
            <consortium name="The Broad Institute Genomic Center for Infectious Diseases"/>
            <person name="Earl A."/>
            <person name="Manson A."/>
            <person name="Schwartman J."/>
            <person name="Gilmore M."/>
            <person name="Abouelleil A."/>
            <person name="Cao P."/>
            <person name="Chapman S."/>
            <person name="Cusick C."/>
            <person name="Shea T."/>
            <person name="Young S."/>
            <person name="Neafsey D."/>
            <person name="Nusbaum C."/>
            <person name="Birren B."/>
        </authorList>
    </citation>
    <scope>NUCLEOTIDE SEQUENCE [LARGE SCALE GENOMIC DNA]</scope>
    <source>
        <strain evidence="1">9D6_DIV0238</strain>
    </source>
</reference>
<keyword evidence="3" id="KW-1185">Reference proteome</keyword>
<protein>
    <submittedName>
        <fullName evidence="1">Uncharacterized protein</fullName>
    </submittedName>
</protein>
<evidence type="ECO:0000313" key="3">
    <source>
        <dbReference type="Proteomes" id="UP000196151"/>
    </source>
</evidence>
<reference evidence="2" key="2">
    <citation type="submission" date="2017-05" db="EMBL/GenBank/DDBJ databases">
        <authorList>
            <consortium name="The Broad Institute Genomics Platform"/>
            <consortium name="The Broad Institute Genomic Center for Infectious Diseases"/>
            <person name="Earl A."/>
            <person name="Manson A."/>
            <person name="Schwartman J."/>
            <person name="Gilmore M."/>
            <person name="Abouelleil A."/>
            <person name="Cao P."/>
            <person name="Chapman S."/>
            <person name="Cusick C."/>
            <person name="Shea T."/>
            <person name="Young S."/>
            <person name="Neafsey D."/>
            <person name="Nusbaum C."/>
            <person name="Birren B."/>
        </authorList>
    </citation>
    <scope>NUCLEOTIDE SEQUENCE</scope>
    <source>
        <strain evidence="2">9D6_DIV0238</strain>
    </source>
</reference>
<accession>A0A200J146</accession>
<dbReference type="OrthoDB" id="2187835at2"/>
<dbReference type="AlphaFoldDB" id="A0A200J146"/>
<sequence>MELLSVKFLNELLLDKLEISVEEIQNYAKDGLKNMPQSEKNTDMYYYLMGTAYHENAAEEIRKDNQYKSIGV</sequence>
<dbReference type="RefSeq" id="WP_087641736.1">
    <property type="nucleotide sequence ID" value="NZ_CP147246.1"/>
</dbReference>
<reference evidence="2" key="3">
    <citation type="submission" date="2024-03" db="EMBL/GenBank/DDBJ databases">
        <title>The Genome Sequence of Enterococcus sp. DIV0238c.</title>
        <authorList>
            <consortium name="The Broad Institute Genomics Platform"/>
            <consortium name="The Broad Institute Microbial Omics Core"/>
            <consortium name="The Broad Institute Genomic Center for Infectious Diseases"/>
            <person name="Earl A."/>
            <person name="Manson A."/>
            <person name="Gilmore M."/>
            <person name="Schwartman J."/>
            <person name="Shea T."/>
            <person name="Abouelleil A."/>
            <person name="Cao P."/>
            <person name="Chapman S."/>
            <person name="Cusick C."/>
            <person name="Young S."/>
            <person name="Neafsey D."/>
            <person name="Nusbaum C."/>
            <person name="Birren B."/>
        </authorList>
    </citation>
    <scope>NUCLEOTIDE SEQUENCE</scope>
    <source>
        <strain evidence="2">9D6_DIV0238</strain>
    </source>
</reference>
<evidence type="ECO:0000313" key="1">
    <source>
        <dbReference type="EMBL" id="OUZ30360.1"/>
    </source>
</evidence>
<dbReference type="EMBL" id="CP147246">
    <property type="protein sequence ID" value="WYJ94456.1"/>
    <property type="molecule type" value="Genomic_DNA"/>
</dbReference>
<name>A0A200J146_9ENTE</name>
<proteinExistence type="predicted"/>
<dbReference type="EMBL" id="NIBQ01000003">
    <property type="protein sequence ID" value="OUZ30360.1"/>
    <property type="molecule type" value="Genomic_DNA"/>
</dbReference>
<dbReference type="Proteomes" id="UP000196151">
    <property type="component" value="Chromosome"/>
</dbReference>
<organism evidence="1">
    <name type="scientific">Candidatus Enterococcus dunnyi</name>
    <dbReference type="NCBI Taxonomy" id="1834192"/>
    <lineage>
        <taxon>Bacteria</taxon>
        <taxon>Bacillati</taxon>
        <taxon>Bacillota</taxon>
        <taxon>Bacilli</taxon>
        <taxon>Lactobacillales</taxon>
        <taxon>Enterococcaceae</taxon>
        <taxon>Enterococcus</taxon>
    </lineage>
</organism>
<gene>
    <name evidence="2" type="ORF">A5889_001969</name>
    <name evidence="1" type="ORF">A5889_002648</name>
</gene>
<evidence type="ECO:0000313" key="2">
    <source>
        <dbReference type="EMBL" id="WYJ94456.1"/>
    </source>
</evidence>